<gene>
    <name evidence="6" type="ORF">L2672_02330</name>
</gene>
<keyword evidence="7" id="KW-1185">Reference proteome</keyword>
<feature type="domain" description="Alanine racemase N-terminal" evidence="5">
    <location>
        <begin position="15"/>
        <end position="228"/>
    </location>
</feature>
<dbReference type="EMBL" id="JAKIKP010000001">
    <property type="protein sequence ID" value="MCL1141539.1"/>
    <property type="molecule type" value="Genomic_DNA"/>
</dbReference>
<dbReference type="Gene3D" id="3.20.20.10">
    <property type="entry name" value="Alanine racemase"/>
    <property type="match status" value="1"/>
</dbReference>
<dbReference type="GO" id="GO:0030170">
    <property type="term" value="F:pyridoxal phosphate binding"/>
    <property type="evidence" value="ECO:0007669"/>
    <property type="project" value="UniProtKB-UniRule"/>
</dbReference>
<comment type="function">
    <text evidence="2">Pyridoxal 5'-phosphate (PLP)-binding protein, which is involved in PLP homeostasis.</text>
</comment>
<dbReference type="SUPFAM" id="SSF51419">
    <property type="entry name" value="PLP-binding barrel"/>
    <property type="match status" value="1"/>
</dbReference>
<sequence>MTTIADRLSIAQSRINQAAQKCARNPNEVKLLAVSKTKPANDIIEAYLAGQRLFGENYVQEGEQKILQLGEEFNDIEWHFIGPLQSNKTKVVAEHFDWMHTLSREKVAKRLNDQRPPHLPPLQVCIQVNISNEQSKSGVDEQEVFKLAQQISQMPKLKLRGLMAIPTATDDINLQQDEFSRLNTLYQTLKQQFDTVDTLSMGMSGDLDIAITNGSTMVRVGSAIFGSRT</sequence>
<reference evidence="6" key="1">
    <citation type="submission" date="2022-01" db="EMBL/GenBank/DDBJ databases">
        <title>Whole genome-based taxonomy of the Shewanellaceae.</title>
        <authorList>
            <person name="Martin-Rodriguez A.J."/>
        </authorList>
    </citation>
    <scope>NUCLEOTIDE SEQUENCE</scope>
    <source>
        <strain evidence="6">DSM 16422</strain>
    </source>
</reference>
<dbReference type="FunFam" id="3.20.20.10:FF:000004">
    <property type="entry name" value="Pyridoxal phosphate homeostasis protein"/>
    <property type="match status" value="1"/>
</dbReference>
<dbReference type="PANTHER" id="PTHR10146:SF14">
    <property type="entry name" value="PYRIDOXAL PHOSPHATE HOMEOSTASIS PROTEIN"/>
    <property type="match status" value="1"/>
</dbReference>
<dbReference type="Proteomes" id="UP001139333">
    <property type="component" value="Unassembled WGS sequence"/>
</dbReference>
<evidence type="ECO:0000256" key="2">
    <source>
        <dbReference type="HAMAP-Rule" id="MF_02087"/>
    </source>
</evidence>
<dbReference type="CDD" id="cd06824">
    <property type="entry name" value="PLPDE_III_Yggs_like"/>
    <property type="match status" value="1"/>
</dbReference>
<evidence type="ECO:0000259" key="5">
    <source>
        <dbReference type="Pfam" id="PF01168"/>
    </source>
</evidence>
<evidence type="ECO:0000313" key="6">
    <source>
        <dbReference type="EMBL" id="MCL1141539.1"/>
    </source>
</evidence>
<name>A0A9X1ZFR6_9GAMM</name>
<evidence type="ECO:0000256" key="4">
    <source>
        <dbReference type="RuleBase" id="RU004514"/>
    </source>
</evidence>
<evidence type="ECO:0000313" key="7">
    <source>
        <dbReference type="Proteomes" id="UP001139333"/>
    </source>
</evidence>
<dbReference type="Pfam" id="PF01168">
    <property type="entry name" value="Ala_racemase_N"/>
    <property type="match status" value="1"/>
</dbReference>
<dbReference type="RefSeq" id="WP_248994305.1">
    <property type="nucleotide sequence ID" value="NZ_JAKIKP010000001.1"/>
</dbReference>
<comment type="similarity">
    <text evidence="2 4">Belongs to the pyridoxal phosphate-binding protein YggS/PROSC family.</text>
</comment>
<dbReference type="NCBIfam" id="TIGR00044">
    <property type="entry name" value="YggS family pyridoxal phosphate-dependent enzyme"/>
    <property type="match status" value="1"/>
</dbReference>
<dbReference type="PROSITE" id="PS01211">
    <property type="entry name" value="UPF0001"/>
    <property type="match status" value="1"/>
</dbReference>
<dbReference type="HAMAP" id="MF_02087">
    <property type="entry name" value="PLP_homeostasis"/>
    <property type="match status" value="1"/>
</dbReference>
<dbReference type="InterPro" id="IPR029066">
    <property type="entry name" value="PLP-binding_barrel"/>
</dbReference>
<keyword evidence="1 2" id="KW-0663">Pyridoxal phosphate</keyword>
<proteinExistence type="inferred from homology"/>
<dbReference type="InterPro" id="IPR011078">
    <property type="entry name" value="PyrdxlP_homeostasis"/>
</dbReference>
<organism evidence="6 7">
    <name type="scientific">Shewanella gaetbuli</name>
    <dbReference type="NCBI Taxonomy" id="220752"/>
    <lineage>
        <taxon>Bacteria</taxon>
        <taxon>Pseudomonadati</taxon>
        <taxon>Pseudomonadota</taxon>
        <taxon>Gammaproteobacteria</taxon>
        <taxon>Alteromonadales</taxon>
        <taxon>Shewanellaceae</taxon>
        <taxon>Shewanella</taxon>
    </lineage>
</organism>
<evidence type="ECO:0000256" key="3">
    <source>
        <dbReference type="PIRSR" id="PIRSR004848-1"/>
    </source>
</evidence>
<accession>A0A9X1ZFR6</accession>
<dbReference type="PIRSF" id="PIRSF004848">
    <property type="entry name" value="YBL036c_PLPDEIII"/>
    <property type="match status" value="1"/>
</dbReference>
<dbReference type="InterPro" id="IPR001608">
    <property type="entry name" value="Ala_racemase_N"/>
</dbReference>
<dbReference type="AlphaFoldDB" id="A0A9X1ZFR6"/>
<protein>
    <recommendedName>
        <fullName evidence="2">Pyridoxal phosphate homeostasis protein</fullName>
        <shortName evidence="2">PLP homeostasis protein</shortName>
    </recommendedName>
</protein>
<comment type="cofactor">
    <cofactor evidence="3">
        <name>pyridoxal 5'-phosphate</name>
        <dbReference type="ChEBI" id="CHEBI:597326"/>
    </cofactor>
</comment>
<comment type="caution">
    <text evidence="6">The sequence shown here is derived from an EMBL/GenBank/DDBJ whole genome shotgun (WGS) entry which is preliminary data.</text>
</comment>
<evidence type="ECO:0000256" key="1">
    <source>
        <dbReference type="ARBA" id="ARBA00022898"/>
    </source>
</evidence>
<dbReference type="PANTHER" id="PTHR10146">
    <property type="entry name" value="PROLINE SYNTHETASE CO-TRANSCRIBED BACTERIAL HOMOLOG PROTEIN"/>
    <property type="match status" value="1"/>
</dbReference>
<feature type="modified residue" description="N6-(pyridoxal phosphate)lysine" evidence="2 3">
    <location>
        <position position="36"/>
    </location>
</feature>